<dbReference type="InterPro" id="IPR049975">
    <property type="entry name" value="SAV_915-like_dom"/>
</dbReference>
<evidence type="ECO:0000313" key="2">
    <source>
        <dbReference type="EMBL" id="ASU83650.1"/>
    </source>
</evidence>
<dbReference type="NCBIfam" id="NF042914">
    <property type="entry name" value="SAV915_dom"/>
    <property type="match status" value="1"/>
</dbReference>
<feature type="compositionally biased region" description="Low complexity" evidence="1">
    <location>
        <begin position="101"/>
        <end position="111"/>
    </location>
</feature>
<keyword evidence="3" id="KW-1185">Reference proteome</keyword>
<dbReference type="RefSeq" id="WP_017616723.1">
    <property type="nucleotide sequence ID" value="NZ_ANBG01000017.1"/>
</dbReference>
<dbReference type="OrthoDB" id="4238227at2"/>
<evidence type="ECO:0000313" key="3">
    <source>
        <dbReference type="Proteomes" id="UP000215005"/>
    </source>
</evidence>
<dbReference type="Proteomes" id="UP000215005">
    <property type="component" value="Chromosome"/>
</dbReference>
<dbReference type="KEGG" id="ngv:CDO52_13385"/>
<sequence>MEPGTGPEPDEESPSQPGGPDAATTTVCVPVRVTNGVDCVRLARLGNGERVALEFSSPERLHAAMGPRQQWIRMAEPALRALVRPLGVTRIQSDPSVVATPARAPRSRPASCPLNRRPVGAATRRARRA</sequence>
<accession>A0A223S6A1</accession>
<gene>
    <name evidence="2" type="ORF">CDO52_13385</name>
</gene>
<dbReference type="AlphaFoldDB" id="A0A223S6A1"/>
<feature type="region of interest" description="Disordered" evidence="1">
    <location>
        <begin position="96"/>
        <end position="129"/>
    </location>
</feature>
<proteinExistence type="predicted"/>
<reference evidence="2 3" key="1">
    <citation type="submission" date="2017-08" db="EMBL/GenBank/DDBJ databases">
        <title>The complete genome sequence of Nocardiopsis gilva YIM 90087.</title>
        <authorList>
            <person name="Yin M."/>
            <person name="Tang S."/>
        </authorList>
    </citation>
    <scope>NUCLEOTIDE SEQUENCE [LARGE SCALE GENOMIC DNA]</scope>
    <source>
        <strain evidence="2 3">YIM 90087</strain>
    </source>
</reference>
<name>A0A223S6A1_9ACTN</name>
<dbReference type="EMBL" id="CP022753">
    <property type="protein sequence ID" value="ASU83650.1"/>
    <property type="molecule type" value="Genomic_DNA"/>
</dbReference>
<evidence type="ECO:0000256" key="1">
    <source>
        <dbReference type="SAM" id="MobiDB-lite"/>
    </source>
</evidence>
<organism evidence="2 3">
    <name type="scientific">Nocardiopsis gilva YIM 90087</name>
    <dbReference type="NCBI Taxonomy" id="1235441"/>
    <lineage>
        <taxon>Bacteria</taxon>
        <taxon>Bacillati</taxon>
        <taxon>Actinomycetota</taxon>
        <taxon>Actinomycetes</taxon>
        <taxon>Streptosporangiales</taxon>
        <taxon>Nocardiopsidaceae</taxon>
        <taxon>Nocardiopsis</taxon>
    </lineage>
</organism>
<protein>
    <submittedName>
        <fullName evidence="2">Uncharacterized protein</fullName>
    </submittedName>
</protein>
<feature type="region of interest" description="Disordered" evidence="1">
    <location>
        <begin position="1"/>
        <end position="25"/>
    </location>
</feature>